<evidence type="ECO:0000313" key="1">
    <source>
        <dbReference type="EMBL" id="PSR26364.1"/>
    </source>
</evidence>
<reference evidence="1 2" key="1">
    <citation type="journal article" date="2014" name="BMC Genomics">
        <title>Comparison of environmental and isolate Sulfobacillus genomes reveals diverse carbon, sulfur, nitrogen, and hydrogen metabolisms.</title>
        <authorList>
            <person name="Justice N.B."/>
            <person name="Norman A."/>
            <person name="Brown C.T."/>
            <person name="Singh A."/>
            <person name="Thomas B.C."/>
            <person name="Banfield J.F."/>
        </authorList>
    </citation>
    <scope>NUCLEOTIDE SEQUENCE [LARGE SCALE GENOMIC DNA]</scope>
    <source>
        <strain evidence="1">AMDSBA5</strain>
    </source>
</reference>
<name>A0A2T2WVU4_SULTH</name>
<sequence>MKRKWILAVVFTIGVLSGIVVWDQHQRTPAQVEVHARKQALDIIDPYSPWTHQWIQHGIPKVFASSKPTWLPWIVANPQDPQQTWWIWPVLIHGTMYFGQSQGKQIVWQPITASSHSMSSLPLPWRMMLSWANNFIQLKAPPTHIRLSPSVASWYQNQTPNALVAGFMMAMQARPHTIVLGILVKSHKLGWIQLVSLWQWQGKWIPTYLIMNPEPSFLTQGNLLMPPNKGLPLPLPSWAQS</sequence>
<comment type="caution">
    <text evidence="1">The sequence shown here is derived from an EMBL/GenBank/DDBJ whole genome shotgun (WGS) entry which is preliminary data.</text>
</comment>
<dbReference type="EMBL" id="PXYX01000023">
    <property type="protein sequence ID" value="PSR26364.1"/>
    <property type="molecule type" value="Genomic_DNA"/>
</dbReference>
<gene>
    <name evidence="1" type="ORF">C7B47_10725</name>
</gene>
<proteinExistence type="predicted"/>
<dbReference type="Proteomes" id="UP000242705">
    <property type="component" value="Unassembled WGS sequence"/>
</dbReference>
<organism evidence="1 2">
    <name type="scientific">Sulfobacillus thermosulfidooxidans</name>
    <dbReference type="NCBI Taxonomy" id="28034"/>
    <lineage>
        <taxon>Bacteria</taxon>
        <taxon>Bacillati</taxon>
        <taxon>Bacillota</taxon>
        <taxon>Clostridia</taxon>
        <taxon>Eubacteriales</taxon>
        <taxon>Clostridiales Family XVII. Incertae Sedis</taxon>
        <taxon>Sulfobacillus</taxon>
    </lineage>
</organism>
<protein>
    <submittedName>
        <fullName evidence="1">Uncharacterized protein</fullName>
    </submittedName>
</protein>
<evidence type="ECO:0000313" key="2">
    <source>
        <dbReference type="Proteomes" id="UP000242705"/>
    </source>
</evidence>
<accession>A0A2T2WVU4</accession>
<dbReference type="AlphaFoldDB" id="A0A2T2WVU4"/>